<dbReference type="RefSeq" id="XP_022385614.1">
    <property type="nucleotide sequence ID" value="XM_022536947.1"/>
</dbReference>
<dbReference type="CDD" id="cd03057">
    <property type="entry name" value="GST_N_Beta"/>
    <property type="match status" value="1"/>
</dbReference>
<protein>
    <submittedName>
        <fullName evidence="4">Glutathione S-transferase GST-6.0</fullName>
    </submittedName>
</protein>
<dbReference type="AlphaFoldDB" id="A0A1F7ZR50"/>
<gene>
    <name evidence="4" type="ORF">ABOM_009819</name>
</gene>
<dbReference type="GO" id="GO:0016740">
    <property type="term" value="F:transferase activity"/>
    <property type="evidence" value="ECO:0007669"/>
    <property type="project" value="UniProtKB-KW"/>
</dbReference>
<comment type="similarity">
    <text evidence="1">Belongs to the GST superfamily.</text>
</comment>
<dbReference type="EMBL" id="LYCR01000100">
    <property type="protein sequence ID" value="OGM41897.1"/>
    <property type="molecule type" value="Genomic_DNA"/>
</dbReference>
<organism evidence="4 5">
    <name type="scientific">Aspergillus bombycis</name>
    <dbReference type="NCBI Taxonomy" id="109264"/>
    <lineage>
        <taxon>Eukaryota</taxon>
        <taxon>Fungi</taxon>
        <taxon>Dikarya</taxon>
        <taxon>Ascomycota</taxon>
        <taxon>Pezizomycotina</taxon>
        <taxon>Eurotiomycetes</taxon>
        <taxon>Eurotiomycetidae</taxon>
        <taxon>Eurotiales</taxon>
        <taxon>Aspergillaceae</taxon>
        <taxon>Aspergillus</taxon>
    </lineage>
</organism>
<keyword evidence="5" id="KW-1185">Reference proteome</keyword>
<feature type="domain" description="GST C-terminal" evidence="3">
    <location>
        <begin position="85"/>
        <end position="210"/>
    </location>
</feature>
<reference evidence="4 5" key="1">
    <citation type="journal article" date="2016" name="Genome Biol. Evol.">
        <title>Draft genome sequence of an aflatoxigenic Aspergillus species, A. bombycis.</title>
        <authorList>
            <person name="Moore G.G."/>
            <person name="Mack B.M."/>
            <person name="Beltz S.B."/>
            <person name="Gilbert M.K."/>
        </authorList>
    </citation>
    <scope>NUCLEOTIDE SEQUENCE [LARGE SCALE GENOMIC DNA]</scope>
    <source>
        <strain evidence="5">NRRL 26010</strain>
    </source>
</reference>
<dbReference type="PANTHER" id="PTHR44051:SF8">
    <property type="entry name" value="GLUTATHIONE S-TRANSFERASE GSTA"/>
    <property type="match status" value="1"/>
</dbReference>
<dbReference type="Pfam" id="PF13409">
    <property type="entry name" value="GST_N_2"/>
    <property type="match status" value="1"/>
</dbReference>
<dbReference type="CDD" id="cd03188">
    <property type="entry name" value="GST_C_Beta"/>
    <property type="match status" value="1"/>
</dbReference>
<dbReference type="OrthoDB" id="2309723at2759"/>
<feature type="domain" description="GST N-terminal" evidence="2">
    <location>
        <begin position="1"/>
        <end position="80"/>
    </location>
</feature>
<dbReference type="STRING" id="109264.A0A1F7ZR50"/>
<comment type="caution">
    <text evidence="4">The sequence shown here is derived from an EMBL/GenBank/DDBJ whole genome shotgun (WGS) entry which is preliminary data.</text>
</comment>
<dbReference type="PROSITE" id="PS50404">
    <property type="entry name" value="GST_NTER"/>
    <property type="match status" value="1"/>
</dbReference>
<dbReference type="SUPFAM" id="SSF52833">
    <property type="entry name" value="Thioredoxin-like"/>
    <property type="match status" value="1"/>
</dbReference>
<keyword evidence="4" id="KW-0808">Transferase</keyword>
<dbReference type="Gene3D" id="3.40.30.10">
    <property type="entry name" value="Glutaredoxin"/>
    <property type="match status" value="1"/>
</dbReference>
<accession>A0A1F7ZR50</accession>
<sequence>MGPITLYYSPGACSLAPHILLQESGLEFSIHKEKTGQFTPALYALNPKGKIPVLALDNNTIITENPAIMNAISTLVPEKNLFGKTPWDAVRVYEWLTWLSGTLHGQGFGLLFRFRRYTDDEGQFEGLKKRGMAIVTDCFEIIEQKLTEAGDGRFAVGGAFTAVDAYLFVFHRWALGCEIDMPALYPRYTALYEAVGGMEATKKALAAEGL</sequence>
<name>A0A1F7ZR50_9EURO</name>
<dbReference type="PROSITE" id="PS50405">
    <property type="entry name" value="GST_CTER"/>
    <property type="match status" value="1"/>
</dbReference>
<dbReference type="InterPro" id="IPR040079">
    <property type="entry name" value="Glutathione_S-Trfase"/>
</dbReference>
<dbReference type="InterPro" id="IPR036249">
    <property type="entry name" value="Thioredoxin-like_sf"/>
</dbReference>
<dbReference type="GeneID" id="34453209"/>
<evidence type="ECO:0000259" key="3">
    <source>
        <dbReference type="PROSITE" id="PS50405"/>
    </source>
</evidence>
<dbReference type="SFLD" id="SFLDG00358">
    <property type="entry name" value="Main_(cytGST)"/>
    <property type="match status" value="1"/>
</dbReference>
<dbReference type="InterPro" id="IPR036282">
    <property type="entry name" value="Glutathione-S-Trfase_C_sf"/>
</dbReference>
<dbReference type="Gene3D" id="1.20.1050.10">
    <property type="match status" value="1"/>
</dbReference>
<evidence type="ECO:0000313" key="5">
    <source>
        <dbReference type="Proteomes" id="UP000179179"/>
    </source>
</evidence>
<dbReference type="SUPFAM" id="SSF47616">
    <property type="entry name" value="GST C-terminal domain-like"/>
    <property type="match status" value="1"/>
</dbReference>
<proteinExistence type="inferred from homology"/>
<dbReference type="SFLD" id="SFLDS00019">
    <property type="entry name" value="Glutathione_Transferase_(cytos"/>
    <property type="match status" value="1"/>
</dbReference>
<dbReference type="InterPro" id="IPR010987">
    <property type="entry name" value="Glutathione-S-Trfase_C-like"/>
</dbReference>
<dbReference type="InterPro" id="IPR004045">
    <property type="entry name" value="Glutathione_S-Trfase_N"/>
</dbReference>
<dbReference type="Proteomes" id="UP000179179">
    <property type="component" value="Unassembled WGS sequence"/>
</dbReference>
<evidence type="ECO:0000259" key="2">
    <source>
        <dbReference type="PROSITE" id="PS50404"/>
    </source>
</evidence>
<evidence type="ECO:0000313" key="4">
    <source>
        <dbReference type="EMBL" id="OGM41897.1"/>
    </source>
</evidence>
<dbReference type="PANTHER" id="PTHR44051">
    <property type="entry name" value="GLUTATHIONE S-TRANSFERASE-RELATED"/>
    <property type="match status" value="1"/>
</dbReference>
<evidence type="ECO:0000256" key="1">
    <source>
        <dbReference type="ARBA" id="ARBA00007409"/>
    </source>
</evidence>